<dbReference type="AlphaFoldDB" id="A0A0P0Y3B8"/>
<proteinExistence type="predicted"/>
<dbReference type="Gramene" id="Os11t0529550-00">
    <property type="protein sequence ID" value="Os11t0529550-00"/>
    <property type="gene ID" value="Os11g0529550"/>
</dbReference>
<name>A0A0P0Y3B8_ORYSJ</name>
<dbReference type="InParanoid" id="A0A0P0Y3B8"/>
<organism evidence="2 3">
    <name type="scientific">Oryza sativa subsp. japonica</name>
    <name type="common">Rice</name>
    <dbReference type="NCBI Taxonomy" id="39947"/>
    <lineage>
        <taxon>Eukaryota</taxon>
        <taxon>Viridiplantae</taxon>
        <taxon>Streptophyta</taxon>
        <taxon>Embryophyta</taxon>
        <taxon>Tracheophyta</taxon>
        <taxon>Spermatophyta</taxon>
        <taxon>Magnoliopsida</taxon>
        <taxon>Liliopsida</taxon>
        <taxon>Poales</taxon>
        <taxon>Poaceae</taxon>
        <taxon>BOP clade</taxon>
        <taxon>Oryzoideae</taxon>
        <taxon>Oryzeae</taxon>
        <taxon>Oryzinae</taxon>
        <taxon>Oryza</taxon>
        <taxon>Oryza sativa</taxon>
    </lineage>
</organism>
<dbReference type="Proteomes" id="UP000059680">
    <property type="component" value="Chromosome 11"/>
</dbReference>
<reference evidence="3" key="1">
    <citation type="journal article" date="2005" name="Nature">
        <title>The map-based sequence of the rice genome.</title>
        <authorList>
            <consortium name="International rice genome sequencing project (IRGSP)"/>
            <person name="Matsumoto T."/>
            <person name="Wu J."/>
            <person name="Kanamori H."/>
            <person name="Katayose Y."/>
            <person name="Fujisawa M."/>
            <person name="Namiki N."/>
            <person name="Mizuno H."/>
            <person name="Yamamoto K."/>
            <person name="Antonio B.A."/>
            <person name="Baba T."/>
            <person name="Sakata K."/>
            <person name="Nagamura Y."/>
            <person name="Aoki H."/>
            <person name="Arikawa K."/>
            <person name="Arita K."/>
            <person name="Bito T."/>
            <person name="Chiden Y."/>
            <person name="Fujitsuka N."/>
            <person name="Fukunaka R."/>
            <person name="Hamada M."/>
            <person name="Harada C."/>
            <person name="Hayashi A."/>
            <person name="Hijishita S."/>
            <person name="Honda M."/>
            <person name="Hosokawa S."/>
            <person name="Ichikawa Y."/>
            <person name="Idonuma A."/>
            <person name="Iijima M."/>
            <person name="Ikeda M."/>
            <person name="Ikeno M."/>
            <person name="Ito K."/>
            <person name="Ito S."/>
            <person name="Ito T."/>
            <person name="Ito Y."/>
            <person name="Ito Y."/>
            <person name="Iwabuchi A."/>
            <person name="Kamiya K."/>
            <person name="Karasawa W."/>
            <person name="Kurita K."/>
            <person name="Katagiri S."/>
            <person name="Kikuta A."/>
            <person name="Kobayashi H."/>
            <person name="Kobayashi N."/>
            <person name="Machita K."/>
            <person name="Maehara T."/>
            <person name="Masukawa M."/>
            <person name="Mizubayashi T."/>
            <person name="Mukai Y."/>
            <person name="Nagasaki H."/>
            <person name="Nagata Y."/>
            <person name="Naito S."/>
            <person name="Nakashima M."/>
            <person name="Nakama Y."/>
            <person name="Nakamichi Y."/>
            <person name="Nakamura M."/>
            <person name="Meguro A."/>
            <person name="Negishi M."/>
            <person name="Ohta I."/>
            <person name="Ohta T."/>
            <person name="Okamoto M."/>
            <person name="Ono N."/>
            <person name="Saji S."/>
            <person name="Sakaguchi M."/>
            <person name="Sakai K."/>
            <person name="Shibata M."/>
            <person name="Shimokawa T."/>
            <person name="Song J."/>
            <person name="Takazaki Y."/>
            <person name="Terasawa K."/>
            <person name="Tsugane M."/>
            <person name="Tsuji K."/>
            <person name="Ueda S."/>
            <person name="Waki K."/>
            <person name="Yamagata H."/>
            <person name="Yamamoto M."/>
            <person name="Yamamoto S."/>
            <person name="Yamane H."/>
            <person name="Yoshiki S."/>
            <person name="Yoshihara R."/>
            <person name="Yukawa K."/>
            <person name="Zhong H."/>
            <person name="Yano M."/>
            <person name="Yuan Q."/>
            <person name="Ouyang S."/>
            <person name="Liu J."/>
            <person name="Jones K.M."/>
            <person name="Gansberger K."/>
            <person name="Moffat K."/>
            <person name="Hill J."/>
            <person name="Bera J."/>
            <person name="Fadrosh D."/>
            <person name="Jin S."/>
            <person name="Johri S."/>
            <person name="Kim M."/>
            <person name="Overton L."/>
            <person name="Reardon M."/>
            <person name="Tsitrin T."/>
            <person name="Vuong H."/>
            <person name="Weaver B."/>
            <person name="Ciecko A."/>
            <person name="Tallon L."/>
            <person name="Jackson J."/>
            <person name="Pai G."/>
            <person name="Aken S.V."/>
            <person name="Utterback T."/>
            <person name="Reidmuller S."/>
            <person name="Feldblyum T."/>
            <person name="Hsiao J."/>
            <person name="Zismann V."/>
            <person name="Iobst S."/>
            <person name="de Vazeille A.R."/>
            <person name="Buell C.R."/>
            <person name="Ying K."/>
            <person name="Li Y."/>
            <person name="Lu T."/>
            <person name="Huang Y."/>
            <person name="Zhao Q."/>
            <person name="Feng Q."/>
            <person name="Zhang L."/>
            <person name="Zhu J."/>
            <person name="Weng Q."/>
            <person name="Mu J."/>
            <person name="Lu Y."/>
            <person name="Fan D."/>
            <person name="Liu Y."/>
            <person name="Guan J."/>
            <person name="Zhang Y."/>
            <person name="Yu S."/>
            <person name="Liu X."/>
            <person name="Zhang Y."/>
            <person name="Hong G."/>
            <person name="Han B."/>
            <person name="Choisne N."/>
            <person name="Demange N."/>
            <person name="Orjeda G."/>
            <person name="Samain S."/>
            <person name="Cattolico L."/>
            <person name="Pelletier E."/>
            <person name="Couloux A."/>
            <person name="Segurens B."/>
            <person name="Wincker P."/>
            <person name="D'Hont A."/>
            <person name="Scarpelli C."/>
            <person name="Weissenbach J."/>
            <person name="Salanoubat M."/>
            <person name="Quetier F."/>
            <person name="Yu Y."/>
            <person name="Kim H.R."/>
            <person name="Rambo T."/>
            <person name="Currie J."/>
            <person name="Collura K."/>
            <person name="Luo M."/>
            <person name="Yang T."/>
            <person name="Ammiraju J.S.S."/>
            <person name="Engler F."/>
            <person name="Soderlund C."/>
            <person name="Wing R.A."/>
            <person name="Palmer L.E."/>
            <person name="de la Bastide M."/>
            <person name="Spiegel L."/>
            <person name="Nascimento L."/>
            <person name="Zutavern T."/>
            <person name="O'Shaughnessy A."/>
            <person name="Dike S."/>
            <person name="Dedhia N."/>
            <person name="Preston R."/>
            <person name="Balija V."/>
            <person name="McCombie W.R."/>
            <person name="Chow T."/>
            <person name="Chen H."/>
            <person name="Chung M."/>
            <person name="Chen C."/>
            <person name="Shaw J."/>
            <person name="Wu H."/>
            <person name="Hsiao K."/>
            <person name="Chao Y."/>
            <person name="Chu M."/>
            <person name="Cheng C."/>
            <person name="Hour A."/>
            <person name="Lee P."/>
            <person name="Lin S."/>
            <person name="Lin Y."/>
            <person name="Liou J."/>
            <person name="Liu S."/>
            <person name="Hsing Y."/>
            <person name="Raghuvanshi S."/>
            <person name="Mohanty A."/>
            <person name="Bharti A.K."/>
            <person name="Gaur A."/>
            <person name="Gupta V."/>
            <person name="Kumar D."/>
            <person name="Ravi V."/>
            <person name="Vij S."/>
            <person name="Kapur A."/>
            <person name="Khurana P."/>
            <person name="Khurana P."/>
            <person name="Khurana J.P."/>
            <person name="Tyagi A.K."/>
            <person name="Gaikwad K."/>
            <person name="Singh A."/>
            <person name="Dalal V."/>
            <person name="Srivastava S."/>
            <person name="Dixit A."/>
            <person name="Pal A.K."/>
            <person name="Ghazi I.A."/>
            <person name="Yadav M."/>
            <person name="Pandit A."/>
            <person name="Bhargava A."/>
            <person name="Sureshbabu K."/>
            <person name="Batra K."/>
            <person name="Sharma T.R."/>
            <person name="Mohapatra T."/>
            <person name="Singh N.K."/>
            <person name="Messing J."/>
            <person name="Nelson A.B."/>
            <person name="Fuks G."/>
            <person name="Kavchok S."/>
            <person name="Keizer G."/>
            <person name="Linton E."/>
            <person name="Llaca V."/>
            <person name="Song R."/>
            <person name="Tanyolac B."/>
            <person name="Young S."/>
            <person name="Ho-Il K."/>
            <person name="Hahn J.H."/>
            <person name="Sangsakoo G."/>
            <person name="Vanavichit A."/>
            <person name="de Mattos Luiz.A.T."/>
            <person name="Zimmer P.D."/>
            <person name="Malone G."/>
            <person name="Dellagostin O."/>
            <person name="de Oliveira A.C."/>
            <person name="Bevan M."/>
            <person name="Bancroft I."/>
            <person name="Minx P."/>
            <person name="Cordum H."/>
            <person name="Wilson R."/>
            <person name="Cheng Z."/>
            <person name="Jin W."/>
            <person name="Jiang J."/>
            <person name="Leong S.A."/>
            <person name="Iwama H."/>
            <person name="Gojobori T."/>
            <person name="Itoh T."/>
            <person name="Niimura Y."/>
            <person name="Fujii Y."/>
            <person name="Habara T."/>
            <person name="Sakai H."/>
            <person name="Sato Y."/>
            <person name="Wilson G."/>
            <person name="Kumar K."/>
            <person name="McCouch S."/>
            <person name="Juretic N."/>
            <person name="Hoen D."/>
            <person name="Wright S."/>
            <person name="Bruskiewich R."/>
            <person name="Bureau T."/>
            <person name="Miyao A."/>
            <person name="Hirochika H."/>
            <person name="Nishikawa T."/>
            <person name="Kadowaki K."/>
            <person name="Sugiura M."/>
            <person name="Burr B."/>
            <person name="Sasaki T."/>
        </authorList>
    </citation>
    <scope>NUCLEOTIDE SEQUENCE [LARGE SCALE GENOMIC DNA]</scope>
    <source>
        <strain evidence="3">cv. Nipponbare</strain>
    </source>
</reference>
<evidence type="ECO:0000313" key="2">
    <source>
        <dbReference type="EMBL" id="BAT14273.1"/>
    </source>
</evidence>
<accession>A0A0P0Y3B8</accession>
<sequence length="92" mass="9383">MVVCDADNMWKMGGCSTGAPGSSSPSVPTMTAPAPSPNSDAATRASRRASSGAASAMRKTSAHATSTRARRLLSAMSLARRSALQPAEQPCM</sequence>
<feature type="region of interest" description="Disordered" evidence="1">
    <location>
        <begin position="13"/>
        <end position="69"/>
    </location>
</feature>
<feature type="compositionally biased region" description="Low complexity" evidence="1">
    <location>
        <begin position="41"/>
        <end position="58"/>
    </location>
</feature>
<evidence type="ECO:0000313" key="3">
    <source>
        <dbReference type="Proteomes" id="UP000059680"/>
    </source>
</evidence>
<dbReference type="EMBL" id="AP014967">
    <property type="protein sequence ID" value="BAT14273.1"/>
    <property type="molecule type" value="Genomic_DNA"/>
</dbReference>
<protein>
    <submittedName>
        <fullName evidence="2">Os11g0529550 protein</fullName>
    </submittedName>
</protein>
<keyword evidence="3" id="KW-1185">Reference proteome</keyword>
<reference evidence="2 3" key="2">
    <citation type="journal article" date="2013" name="Plant Cell Physiol.">
        <title>Rice Annotation Project Database (RAP-DB): an integrative and interactive database for rice genomics.</title>
        <authorList>
            <person name="Sakai H."/>
            <person name="Lee S.S."/>
            <person name="Tanaka T."/>
            <person name="Numa H."/>
            <person name="Kim J."/>
            <person name="Kawahara Y."/>
            <person name="Wakimoto H."/>
            <person name="Yang C.C."/>
            <person name="Iwamoto M."/>
            <person name="Abe T."/>
            <person name="Yamada Y."/>
            <person name="Muto A."/>
            <person name="Inokuchi H."/>
            <person name="Ikemura T."/>
            <person name="Matsumoto T."/>
            <person name="Sasaki T."/>
            <person name="Itoh T."/>
        </authorList>
    </citation>
    <scope>NUCLEOTIDE SEQUENCE [LARGE SCALE GENOMIC DNA]</scope>
    <source>
        <strain evidence="3">cv. Nipponbare</strain>
    </source>
</reference>
<feature type="compositionally biased region" description="Polar residues" evidence="1">
    <location>
        <begin position="19"/>
        <end position="29"/>
    </location>
</feature>
<evidence type="ECO:0000256" key="1">
    <source>
        <dbReference type="SAM" id="MobiDB-lite"/>
    </source>
</evidence>
<dbReference type="PaxDb" id="39947-A0A0P0Y3B8"/>
<gene>
    <name evidence="2" type="ordered locus">Os11g0529550</name>
    <name evidence="2" type="ORF">OSNPB_110529550</name>
</gene>
<reference evidence="2 3" key="3">
    <citation type="journal article" date="2013" name="Rice">
        <title>Improvement of the Oryza sativa Nipponbare reference genome using next generation sequence and optical map data.</title>
        <authorList>
            <person name="Kawahara Y."/>
            <person name="de la Bastide M."/>
            <person name="Hamilton J.P."/>
            <person name="Kanamori H."/>
            <person name="McCombie W.R."/>
            <person name="Ouyang S."/>
            <person name="Schwartz D.C."/>
            <person name="Tanaka T."/>
            <person name="Wu J."/>
            <person name="Zhou S."/>
            <person name="Childs K.L."/>
            <person name="Davidson R.M."/>
            <person name="Lin H."/>
            <person name="Quesada-Ocampo L."/>
            <person name="Vaillancourt B."/>
            <person name="Sakai H."/>
            <person name="Lee S.S."/>
            <person name="Kim J."/>
            <person name="Numa H."/>
            <person name="Itoh T."/>
            <person name="Buell C.R."/>
            <person name="Matsumoto T."/>
        </authorList>
    </citation>
    <scope>NUCLEOTIDE SEQUENCE [LARGE SCALE GENOMIC DNA]</scope>
    <source>
        <strain evidence="3">cv. Nipponbare</strain>
    </source>
</reference>